<evidence type="ECO:0000313" key="1">
    <source>
        <dbReference type="EMBL" id="KAL3752682.1"/>
    </source>
</evidence>
<dbReference type="Gene3D" id="1.25.40.10">
    <property type="entry name" value="Tetratricopeptide repeat domain"/>
    <property type="match status" value="1"/>
</dbReference>
<dbReference type="InterPro" id="IPR011990">
    <property type="entry name" value="TPR-like_helical_dom_sf"/>
</dbReference>
<proteinExistence type="predicted"/>
<comment type="caution">
    <text evidence="1">The sequence shown here is derived from an EMBL/GenBank/DDBJ whole genome shotgun (WGS) entry which is preliminary data.</text>
</comment>
<accession>A0ABD3LMT6</accession>
<dbReference type="AlphaFoldDB" id="A0ABD3LMT6"/>
<organism evidence="1 2">
    <name type="scientific">Eucalyptus globulus</name>
    <name type="common">Tasmanian blue gum</name>
    <dbReference type="NCBI Taxonomy" id="34317"/>
    <lineage>
        <taxon>Eukaryota</taxon>
        <taxon>Viridiplantae</taxon>
        <taxon>Streptophyta</taxon>
        <taxon>Embryophyta</taxon>
        <taxon>Tracheophyta</taxon>
        <taxon>Spermatophyta</taxon>
        <taxon>Magnoliopsida</taxon>
        <taxon>eudicotyledons</taxon>
        <taxon>Gunneridae</taxon>
        <taxon>Pentapetalae</taxon>
        <taxon>rosids</taxon>
        <taxon>malvids</taxon>
        <taxon>Myrtales</taxon>
        <taxon>Myrtaceae</taxon>
        <taxon>Myrtoideae</taxon>
        <taxon>Eucalypteae</taxon>
        <taxon>Eucalyptus</taxon>
    </lineage>
</organism>
<protein>
    <submittedName>
        <fullName evidence="1">Uncharacterized protein</fullName>
    </submittedName>
</protein>
<keyword evidence="2" id="KW-1185">Reference proteome</keyword>
<evidence type="ECO:0000313" key="2">
    <source>
        <dbReference type="Proteomes" id="UP001634007"/>
    </source>
</evidence>
<sequence>MIALAEVVFSGLLKEGVEPDSRAYAERIGTYLRVDMIERGMQTYEKMKAAGCTSNEFTPMILIRNLEKAGEKDLVEFVKRDCVEYLDSPEKFLEVERNT</sequence>
<dbReference type="EMBL" id="JBJKBG010000001">
    <property type="protein sequence ID" value="KAL3752682.1"/>
    <property type="molecule type" value="Genomic_DNA"/>
</dbReference>
<gene>
    <name evidence="1" type="ORF">ACJRO7_000136</name>
</gene>
<dbReference type="PANTHER" id="PTHR47594:SF5">
    <property type="entry name" value="PENTACOTRIPEPTIDE-REPEAT REGION OF PRORP DOMAIN-CONTAINING PROTEIN"/>
    <property type="match status" value="1"/>
</dbReference>
<dbReference type="Proteomes" id="UP001634007">
    <property type="component" value="Unassembled WGS sequence"/>
</dbReference>
<dbReference type="InterPro" id="IPR044190">
    <property type="entry name" value="THA8-like"/>
</dbReference>
<dbReference type="PANTHER" id="PTHR47594">
    <property type="entry name" value="PPR CONTAINING PLANT-LIKE PROTEIN"/>
    <property type="match status" value="1"/>
</dbReference>
<name>A0ABD3LMT6_EUCGL</name>
<reference evidence="1 2" key="1">
    <citation type="submission" date="2024-11" db="EMBL/GenBank/DDBJ databases">
        <title>Chromosome-level genome assembly of Eucalyptus globulus Labill. provides insights into its genome evolution.</title>
        <authorList>
            <person name="Li X."/>
        </authorList>
    </citation>
    <scope>NUCLEOTIDE SEQUENCE [LARGE SCALE GENOMIC DNA]</scope>
    <source>
        <strain evidence="1">CL2024</strain>
        <tissue evidence="1">Fresh tender leaves</tissue>
    </source>
</reference>